<keyword evidence="2" id="KW-1185">Reference proteome</keyword>
<evidence type="ECO:0000313" key="2">
    <source>
        <dbReference type="Proteomes" id="UP000738359"/>
    </source>
</evidence>
<evidence type="ECO:0000313" key="1">
    <source>
        <dbReference type="EMBL" id="KAF9968194.1"/>
    </source>
</evidence>
<sequence length="112" mass="11741">MRRDDHAADVESQKDAYSLRNKVPTQDFLVESVAGNDDIVMRGGSGGTESVSVVKLKTDVDDDGGRPSGNISKSVVRAASSEAAHLAPLDAHHGRLALIMGGLSALLIFVAQ</sequence>
<comment type="caution">
    <text evidence="1">The sequence shown here is derived from an EMBL/GenBank/DDBJ whole genome shotgun (WGS) entry which is preliminary data.</text>
</comment>
<accession>A0A9P6JDZ4</accession>
<organism evidence="1 2">
    <name type="scientific">Mortierella alpina</name>
    <name type="common">Oleaginous fungus</name>
    <name type="synonym">Mortierella renispora</name>
    <dbReference type="NCBI Taxonomy" id="64518"/>
    <lineage>
        <taxon>Eukaryota</taxon>
        <taxon>Fungi</taxon>
        <taxon>Fungi incertae sedis</taxon>
        <taxon>Mucoromycota</taxon>
        <taxon>Mortierellomycotina</taxon>
        <taxon>Mortierellomycetes</taxon>
        <taxon>Mortierellales</taxon>
        <taxon>Mortierellaceae</taxon>
        <taxon>Mortierella</taxon>
    </lineage>
</organism>
<gene>
    <name evidence="1" type="ORF">BGZ70_006017</name>
</gene>
<dbReference type="AlphaFoldDB" id="A0A9P6JDZ4"/>
<reference evidence="1" key="1">
    <citation type="journal article" date="2020" name="Fungal Divers.">
        <title>Resolving the Mortierellaceae phylogeny through synthesis of multi-gene phylogenetics and phylogenomics.</title>
        <authorList>
            <person name="Vandepol N."/>
            <person name="Liber J."/>
            <person name="Desiro A."/>
            <person name="Na H."/>
            <person name="Kennedy M."/>
            <person name="Barry K."/>
            <person name="Grigoriev I.V."/>
            <person name="Miller A.N."/>
            <person name="O'Donnell K."/>
            <person name="Stajich J.E."/>
            <person name="Bonito G."/>
        </authorList>
    </citation>
    <scope>NUCLEOTIDE SEQUENCE</scope>
    <source>
        <strain evidence="1">CK1249</strain>
    </source>
</reference>
<proteinExistence type="predicted"/>
<protein>
    <submittedName>
        <fullName evidence="1">Uncharacterized protein</fullName>
    </submittedName>
</protein>
<dbReference type="EMBL" id="JAAAHY010000033">
    <property type="protein sequence ID" value="KAF9968194.1"/>
    <property type="molecule type" value="Genomic_DNA"/>
</dbReference>
<dbReference type="Proteomes" id="UP000738359">
    <property type="component" value="Unassembled WGS sequence"/>
</dbReference>
<name>A0A9P6JDZ4_MORAP</name>